<accession>A0A811UUA3</accession>
<comment type="caution">
    <text evidence="1">The sequence shown here is derived from an EMBL/GenBank/DDBJ whole genome shotgun (WGS) entry which is preliminary data.</text>
</comment>
<dbReference type="AlphaFoldDB" id="A0A811UUA3"/>
<dbReference type="EMBL" id="CAJHJT010000023">
    <property type="protein sequence ID" value="CAD7001898.1"/>
    <property type="molecule type" value="Genomic_DNA"/>
</dbReference>
<name>A0A811UUA3_CERCA</name>
<protein>
    <submittedName>
        <fullName evidence="1">(Mediterranean fruit fly) hypothetical protein</fullName>
    </submittedName>
</protein>
<organism evidence="1 2">
    <name type="scientific">Ceratitis capitata</name>
    <name type="common">Mediterranean fruit fly</name>
    <name type="synonym">Tephritis capitata</name>
    <dbReference type="NCBI Taxonomy" id="7213"/>
    <lineage>
        <taxon>Eukaryota</taxon>
        <taxon>Metazoa</taxon>
        <taxon>Ecdysozoa</taxon>
        <taxon>Arthropoda</taxon>
        <taxon>Hexapoda</taxon>
        <taxon>Insecta</taxon>
        <taxon>Pterygota</taxon>
        <taxon>Neoptera</taxon>
        <taxon>Endopterygota</taxon>
        <taxon>Diptera</taxon>
        <taxon>Brachycera</taxon>
        <taxon>Muscomorpha</taxon>
        <taxon>Tephritoidea</taxon>
        <taxon>Tephritidae</taxon>
        <taxon>Ceratitis</taxon>
        <taxon>Ceratitis</taxon>
    </lineage>
</organism>
<reference evidence="1" key="1">
    <citation type="submission" date="2020-11" db="EMBL/GenBank/DDBJ databases">
        <authorList>
            <person name="Whitehead M."/>
        </authorList>
    </citation>
    <scope>NUCLEOTIDE SEQUENCE</scope>
    <source>
        <strain evidence="1">EGII</strain>
    </source>
</reference>
<dbReference type="Proteomes" id="UP000606786">
    <property type="component" value="Unassembled WGS sequence"/>
</dbReference>
<evidence type="ECO:0000313" key="1">
    <source>
        <dbReference type="EMBL" id="CAD7001898.1"/>
    </source>
</evidence>
<keyword evidence="2" id="KW-1185">Reference proteome</keyword>
<evidence type="ECO:0000313" key="2">
    <source>
        <dbReference type="Proteomes" id="UP000606786"/>
    </source>
</evidence>
<gene>
    <name evidence="1" type="ORF">CCAP1982_LOCUS10385</name>
</gene>
<proteinExistence type="predicted"/>
<sequence length="93" mass="11132">MAKRYNQFWKTRKYCIAYTSSKEKTIIIHPNRLDILSDDDDDLQETCADKKGSRRRRRAEYSKAAAFIHSWGLQYKRNGNHYFKCKNILAINR</sequence>